<dbReference type="NCBIfam" id="TIGR02246">
    <property type="entry name" value="SgcJ/EcaC family oxidoreductase"/>
    <property type="match status" value="1"/>
</dbReference>
<name>A0ABT6C9K9_9MICO</name>
<dbReference type="InterPro" id="IPR011944">
    <property type="entry name" value="Steroid_delta5-4_isomerase"/>
</dbReference>
<evidence type="ECO:0000313" key="2">
    <source>
        <dbReference type="EMBL" id="MDF8265591.1"/>
    </source>
</evidence>
<protein>
    <submittedName>
        <fullName evidence="2">SgcJ/EcaC family oxidoreductase</fullName>
    </submittedName>
</protein>
<dbReference type="EMBL" id="JAROAV010000037">
    <property type="protein sequence ID" value="MDF8265591.1"/>
    <property type="molecule type" value="Genomic_DNA"/>
</dbReference>
<gene>
    <name evidence="2" type="ORF">P4R38_15175</name>
</gene>
<dbReference type="Pfam" id="PF14534">
    <property type="entry name" value="DUF4440"/>
    <property type="match status" value="1"/>
</dbReference>
<organism evidence="2 3">
    <name type="scientific">Luteipulveratus flavus</name>
    <dbReference type="NCBI Taxonomy" id="3031728"/>
    <lineage>
        <taxon>Bacteria</taxon>
        <taxon>Bacillati</taxon>
        <taxon>Actinomycetota</taxon>
        <taxon>Actinomycetes</taxon>
        <taxon>Micrococcales</taxon>
        <taxon>Dermacoccaceae</taxon>
        <taxon>Luteipulveratus</taxon>
    </lineage>
</organism>
<comment type="caution">
    <text evidence="2">The sequence shown here is derived from an EMBL/GenBank/DDBJ whole genome shotgun (WGS) entry which is preliminary data.</text>
</comment>
<dbReference type="Proteomes" id="UP001528912">
    <property type="component" value="Unassembled WGS sequence"/>
</dbReference>
<dbReference type="RefSeq" id="WP_277192904.1">
    <property type="nucleotide sequence ID" value="NZ_JAROAV010000037.1"/>
</dbReference>
<sequence length="134" mass="14638">MDSTRADLDRIRAVVATVERTQRAELVDEFVDLFTADAIWTTATGVRLIGRDAIAEFTGRVLPGAMTDLQGTTYEVTHVSFLRPDVAAVQVRQTYADADGEPVADAVGAPLYVMVKDDERWLLAACQNTPVVEP</sequence>
<feature type="domain" description="DUF4440" evidence="1">
    <location>
        <begin position="11"/>
        <end position="123"/>
    </location>
</feature>
<accession>A0ABT6C9K9</accession>
<dbReference type="SUPFAM" id="SSF54427">
    <property type="entry name" value="NTF2-like"/>
    <property type="match status" value="1"/>
</dbReference>
<reference evidence="2 3" key="1">
    <citation type="submission" date="2023-03" db="EMBL/GenBank/DDBJ databases">
        <title>YIM 133296 draft genome.</title>
        <authorList>
            <person name="Xiong L."/>
        </authorList>
    </citation>
    <scope>NUCLEOTIDE SEQUENCE [LARGE SCALE GENOMIC DNA]</scope>
    <source>
        <strain evidence="2 3">YIM 133296</strain>
    </source>
</reference>
<keyword evidence="3" id="KW-1185">Reference proteome</keyword>
<evidence type="ECO:0000259" key="1">
    <source>
        <dbReference type="Pfam" id="PF14534"/>
    </source>
</evidence>
<dbReference type="InterPro" id="IPR027843">
    <property type="entry name" value="DUF4440"/>
</dbReference>
<dbReference type="InterPro" id="IPR032710">
    <property type="entry name" value="NTF2-like_dom_sf"/>
</dbReference>
<evidence type="ECO:0000313" key="3">
    <source>
        <dbReference type="Proteomes" id="UP001528912"/>
    </source>
</evidence>
<proteinExistence type="predicted"/>
<dbReference type="Gene3D" id="3.10.450.50">
    <property type="match status" value="1"/>
</dbReference>